<organism evidence="5 6">
    <name type="scientific">Tumebacillus lacus</name>
    <dbReference type="NCBI Taxonomy" id="2995335"/>
    <lineage>
        <taxon>Bacteria</taxon>
        <taxon>Bacillati</taxon>
        <taxon>Bacillota</taxon>
        <taxon>Bacilli</taxon>
        <taxon>Bacillales</taxon>
        <taxon>Alicyclobacillaceae</taxon>
        <taxon>Tumebacillus</taxon>
    </lineage>
</organism>
<comment type="similarity">
    <text evidence="3">Belongs to the Nudix hydrolase family.</text>
</comment>
<dbReference type="PANTHER" id="PTHR11839">
    <property type="entry name" value="UDP/ADP-SUGAR PYROPHOSPHATASE"/>
    <property type="match status" value="1"/>
</dbReference>
<dbReference type="InterPro" id="IPR015797">
    <property type="entry name" value="NUDIX_hydrolase-like_dom_sf"/>
</dbReference>
<dbReference type="Proteomes" id="UP001208017">
    <property type="component" value="Unassembled WGS sequence"/>
</dbReference>
<evidence type="ECO:0000313" key="5">
    <source>
        <dbReference type="EMBL" id="MCX7570441.1"/>
    </source>
</evidence>
<dbReference type="PROSITE" id="PS51462">
    <property type="entry name" value="NUDIX"/>
    <property type="match status" value="1"/>
</dbReference>
<keyword evidence="6" id="KW-1185">Reference proteome</keyword>
<gene>
    <name evidence="5" type="ORF">OS242_10755</name>
</gene>
<accession>A0ABT3X4A1</accession>
<dbReference type="EMBL" id="JAPMLT010000004">
    <property type="protein sequence ID" value="MCX7570441.1"/>
    <property type="molecule type" value="Genomic_DNA"/>
</dbReference>
<comment type="cofactor">
    <cofactor evidence="1">
        <name>Mg(2+)</name>
        <dbReference type="ChEBI" id="CHEBI:18420"/>
    </cofactor>
</comment>
<evidence type="ECO:0000256" key="3">
    <source>
        <dbReference type="RuleBase" id="RU003476"/>
    </source>
</evidence>
<evidence type="ECO:0000313" key="6">
    <source>
        <dbReference type="Proteomes" id="UP001208017"/>
    </source>
</evidence>
<sequence length="162" mass="18121">MIVYENDKYQVHITDTGSLYLHQPQPEYTAILALHEGQVVIAHQTREAVGGLTYEIPGGGLHPGEDPADGARRELREETGLVCGDLIPLGSCYNYACMMNRRTHFFFTDQILSVESQDLDEDEDVRVLRFPVAELFTRIADGRIAEPELSHGLLLARLKGLI</sequence>
<dbReference type="PROSITE" id="PS00893">
    <property type="entry name" value="NUDIX_BOX"/>
    <property type="match status" value="1"/>
</dbReference>
<dbReference type="Gene3D" id="3.90.79.10">
    <property type="entry name" value="Nucleoside Triphosphate Pyrophosphohydrolase"/>
    <property type="match status" value="1"/>
</dbReference>
<dbReference type="RefSeq" id="WP_267151686.1">
    <property type="nucleotide sequence ID" value="NZ_JAPMLT010000004.1"/>
</dbReference>
<protein>
    <submittedName>
        <fullName evidence="5">NUDIX hydrolase</fullName>
    </submittedName>
</protein>
<feature type="domain" description="Nudix hydrolase" evidence="4">
    <location>
        <begin position="24"/>
        <end position="152"/>
    </location>
</feature>
<dbReference type="Pfam" id="PF00293">
    <property type="entry name" value="NUDIX"/>
    <property type="match status" value="1"/>
</dbReference>
<dbReference type="InterPro" id="IPR020084">
    <property type="entry name" value="NUDIX_hydrolase_CS"/>
</dbReference>
<dbReference type="SUPFAM" id="SSF55811">
    <property type="entry name" value="Nudix"/>
    <property type="match status" value="1"/>
</dbReference>
<dbReference type="InterPro" id="IPR000086">
    <property type="entry name" value="NUDIX_hydrolase_dom"/>
</dbReference>
<evidence type="ECO:0000259" key="4">
    <source>
        <dbReference type="PROSITE" id="PS51462"/>
    </source>
</evidence>
<keyword evidence="2 3" id="KW-0378">Hydrolase</keyword>
<name>A0ABT3X4A1_9BACL</name>
<comment type="caution">
    <text evidence="5">The sequence shown here is derived from an EMBL/GenBank/DDBJ whole genome shotgun (WGS) entry which is preliminary data.</text>
</comment>
<proteinExistence type="inferred from homology"/>
<dbReference type="CDD" id="cd03424">
    <property type="entry name" value="NUDIX_ADPRase_Nudt5_UGPPase_Nudt14"/>
    <property type="match status" value="1"/>
</dbReference>
<reference evidence="5 6" key="1">
    <citation type="submission" date="2022-11" db="EMBL/GenBank/DDBJ databases">
        <title>Study of microbial diversity in lake waters.</title>
        <authorList>
            <person name="Zhang J."/>
        </authorList>
    </citation>
    <scope>NUCLEOTIDE SEQUENCE [LARGE SCALE GENOMIC DNA]</scope>
    <source>
        <strain evidence="5 6">DT12</strain>
    </source>
</reference>
<dbReference type="PRINTS" id="PR00502">
    <property type="entry name" value="NUDIXFAMILY"/>
</dbReference>
<dbReference type="PANTHER" id="PTHR11839:SF18">
    <property type="entry name" value="NUDIX HYDROLASE DOMAIN-CONTAINING PROTEIN"/>
    <property type="match status" value="1"/>
</dbReference>
<dbReference type="GO" id="GO:0016787">
    <property type="term" value="F:hydrolase activity"/>
    <property type="evidence" value="ECO:0007669"/>
    <property type="project" value="UniProtKB-KW"/>
</dbReference>
<dbReference type="InterPro" id="IPR020476">
    <property type="entry name" value="Nudix_hydrolase"/>
</dbReference>
<evidence type="ECO:0000256" key="1">
    <source>
        <dbReference type="ARBA" id="ARBA00001946"/>
    </source>
</evidence>
<evidence type="ECO:0000256" key="2">
    <source>
        <dbReference type="ARBA" id="ARBA00022801"/>
    </source>
</evidence>